<dbReference type="AlphaFoldDB" id="A0A5N6QXA6"/>
<feature type="chain" id="PRO_5024427034" evidence="1">
    <location>
        <begin position="26"/>
        <end position="88"/>
    </location>
</feature>
<evidence type="ECO:0000313" key="3">
    <source>
        <dbReference type="Proteomes" id="UP000327013"/>
    </source>
</evidence>
<name>A0A5N6QXA6_9ROSI</name>
<sequence>MKVILLIICLLLASALLFIPSPILARQLAAKPHVDAGKGYVIDPTHPNKPPVSCGRGIPYKNCIPSESPPKPKPVPCNPHYERNCSPA</sequence>
<organism evidence="2 3">
    <name type="scientific">Carpinus fangiana</name>
    <dbReference type="NCBI Taxonomy" id="176857"/>
    <lineage>
        <taxon>Eukaryota</taxon>
        <taxon>Viridiplantae</taxon>
        <taxon>Streptophyta</taxon>
        <taxon>Embryophyta</taxon>
        <taxon>Tracheophyta</taxon>
        <taxon>Spermatophyta</taxon>
        <taxon>Magnoliopsida</taxon>
        <taxon>eudicotyledons</taxon>
        <taxon>Gunneridae</taxon>
        <taxon>Pentapetalae</taxon>
        <taxon>rosids</taxon>
        <taxon>fabids</taxon>
        <taxon>Fagales</taxon>
        <taxon>Betulaceae</taxon>
        <taxon>Carpinus</taxon>
    </lineage>
</organism>
<keyword evidence="3" id="KW-1185">Reference proteome</keyword>
<accession>A0A5N6QXA6</accession>
<keyword evidence="1" id="KW-0732">Signal</keyword>
<reference evidence="2 3" key="1">
    <citation type="submission" date="2019-06" db="EMBL/GenBank/DDBJ databases">
        <title>A chromosomal-level reference genome of Carpinus fangiana (Coryloideae, Betulaceae).</title>
        <authorList>
            <person name="Yang X."/>
            <person name="Wang Z."/>
            <person name="Zhang L."/>
            <person name="Hao G."/>
            <person name="Liu J."/>
            <person name="Yang Y."/>
        </authorList>
    </citation>
    <scope>NUCLEOTIDE SEQUENCE [LARGE SCALE GENOMIC DNA]</scope>
    <source>
        <strain evidence="2">Cfa_2016G</strain>
        <tissue evidence="2">Leaf</tissue>
    </source>
</reference>
<gene>
    <name evidence="2" type="ORF">FH972_007966</name>
</gene>
<protein>
    <submittedName>
        <fullName evidence="2">Uncharacterized protein</fullName>
    </submittedName>
</protein>
<proteinExistence type="predicted"/>
<feature type="signal peptide" evidence="1">
    <location>
        <begin position="1"/>
        <end position="25"/>
    </location>
</feature>
<evidence type="ECO:0000313" key="2">
    <source>
        <dbReference type="EMBL" id="KAE8022136.1"/>
    </source>
</evidence>
<dbReference type="EMBL" id="CM017323">
    <property type="protein sequence ID" value="KAE8022136.1"/>
    <property type="molecule type" value="Genomic_DNA"/>
</dbReference>
<dbReference type="Proteomes" id="UP000327013">
    <property type="component" value="Chromosome 3"/>
</dbReference>
<evidence type="ECO:0000256" key="1">
    <source>
        <dbReference type="SAM" id="SignalP"/>
    </source>
</evidence>